<protein>
    <submittedName>
        <fullName evidence="3">1,2-phenylacetyl-CoA epoxidase, subunit D</fullName>
        <ecNumber evidence="3">1.14.13.149</ecNumber>
    </submittedName>
</protein>
<evidence type="ECO:0000259" key="2">
    <source>
        <dbReference type="Pfam" id="PF23451"/>
    </source>
</evidence>
<dbReference type="InterPro" id="IPR056572">
    <property type="entry name" value="Zn_ribbon_PaaD"/>
</dbReference>
<evidence type="ECO:0000259" key="1">
    <source>
        <dbReference type="Pfam" id="PF01883"/>
    </source>
</evidence>
<dbReference type="PANTHER" id="PTHR42831:SF3">
    <property type="entry name" value="1,2-PHENYLACETYL-COA EPOXIDASE, SUBUNIT D-RELATED"/>
    <property type="match status" value="1"/>
</dbReference>
<dbReference type="PANTHER" id="PTHR42831">
    <property type="entry name" value="FE-S PROTEIN MATURATION AUXILIARY FACTOR YITW"/>
    <property type="match status" value="1"/>
</dbReference>
<gene>
    <name evidence="3" type="ORF">AVDCRST_MAG34-810</name>
</gene>
<sequence>MVTGVSREITGELVPEAEADPDLVRAHVAVGAVVDPELPMLTLADLGVLRGVEIEPTGRVVVTLTPTYTGCPALATMRADVRLALAAAGFEEAEVRTALSPAWSTDWISEQGRQALREHGIAPPAHVGSDAHDTSGSTSVDLVLMPRPPAPACPRCGATASREVSRFGASACTSLHVCTVCGEPFDGVKPL</sequence>
<dbReference type="Pfam" id="PF01883">
    <property type="entry name" value="FeS_assembly_P"/>
    <property type="match status" value="1"/>
</dbReference>
<dbReference type="InterPro" id="IPR011883">
    <property type="entry name" value="PaaD-like"/>
</dbReference>
<dbReference type="GO" id="GO:0097266">
    <property type="term" value="F:phenylacetyl-CoA 1,2-epoxidase activity"/>
    <property type="evidence" value="ECO:0007669"/>
    <property type="project" value="UniProtKB-EC"/>
</dbReference>
<dbReference type="EC" id="1.14.13.149" evidence="3"/>
<feature type="domain" description="MIP18 family-like" evidence="1">
    <location>
        <begin position="31"/>
        <end position="88"/>
    </location>
</feature>
<organism evidence="3">
    <name type="scientific">uncultured Nocardioidaceae bacterium</name>
    <dbReference type="NCBI Taxonomy" id="253824"/>
    <lineage>
        <taxon>Bacteria</taxon>
        <taxon>Bacillati</taxon>
        <taxon>Actinomycetota</taxon>
        <taxon>Actinomycetes</taxon>
        <taxon>Propionibacteriales</taxon>
        <taxon>Nocardioidaceae</taxon>
        <taxon>environmental samples</taxon>
    </lineage>
</organism>
<proteinExistence type="predicted"/>
<accession>A0A6J4LLZ6</accession>
<dbReference type="InterPro" id="IPR002744">
    <property type="entry name" value="MIP18-like"/>
</dbReference>
<evidence type="ECO:0000313" key="3">
    <source>
        <dbReference type="EMBL" id="CAA9335717.1"/>
    </source>
</evidence>
<dbReference type="InterPro" id="IPR034904">
    <property type="entry name" value="FSCA_dom_sf"/>
</dbReference>
<dbReference type="InterPro" id="IPR052339">
    <property type="entry name" value="Fe-S_Maturation_MIP18"/>
</dbReference>
<dbReference type="SUPFAM" id="SSF117916">
    <property type="entry name" value="Fe-S cluster assembly (FSCA) domain-like"/>
    <property type="match status" value="1"/>
</dbReference>
<feature type="domain" description="PaaD zinc beta ribbon" evidence="2">
    <location>
        <begin position="150"/>
        <end position="189"/>
    </location>
</feature>
<dbReference type="Pfam" id="PF23451">
    <property type="entry name" value="Zn_ribbon_PaaD"/>
    <property type="match status" value="1"/>
</dbReference>
<keyword evidence="3" id="KW-0560">Oxidoreductase</keyword>
<dbReference type="EMBL" id="CADCUI010000014">
    <property type="protein sequence ID" value="CAA9335717.1"/>
    <property type="molecule type" value="Genomic_DNA"/>
</dbReference>
<dbReference type="Gene3D" id="3.30.300.130">
    <property type="entry name" value="Fe-S cluster assembly (FSCA)"/>
    <property type="match status" value="1"/>
</dbReference>
<name>A0A6J4LLZ6_9ACTN</name>
<dbReference type="AlphaFoldDB" id="A0A6J4LLZ6"/>
<dbReference type="NCBIfam" id="TIGR02159">
    <property type="entry name" value="PA_CoA_Oxy4"/>
    <property type="match status" value="1"/>
</dbReference>
<reference evidence="3" key="1">
    <citation type="submission" date="2020-02" db="EMBL/GenBank/DDBJ databases">
        <authorList>
            <person name="Meier V. D."/>
        </authorList>
    </citation>
    <scope>NUCLEOTIDE SEQUENCE</scope>
    <source>
        <strain evidence="3">AVDCRST_MAG34</strain>
    </source>
</reference>